<dbReference type="Proteomes" id="UP000753908">
    <property type="component" value="Unassembled WGS sequence"/>
</dbReference>
<evidence type="ECO:0000256" key="1">
    <source>
        <dbReference type="SAM" id="MobiDB-lite"/>
    </source>
</evidence>
<comment type="caution">
    <text evidence="2">The sequence shown here is derived from an EMBL/GenBank/DDBJ whole genome shotgun (WGS) entry which is preliminary data.</text>
</comment>
<name>A0A951PME1_9CYAN</name>
<protein>
    <submittedName>
        <fullName evidence="2">Uncharacterized protein</fullName>
    </submittedName>
</protein>
<feature type="compositionally biased region" description="Low complexity" evidence="1">
    <location>
        <begin position="126"/>
        <end position="137"/>
    </location>
</feature>
<evidence type="ECO:0000313" key="2">
    <source>
        <dbReference type="EMBL" id="MBW4545831.1"/>
    </source>
</evidence>
<dbReference type="EMBL" id="JAHHIF010000018">
    <property type="protein sequence ID" value="MBW4545831.1"/>
    <property type="molecule type" value="Genomic_DNA"/>
</dbReference>
<feature type="compositionally biased region" description="Pro residues" evidence="1">
    <location>
        <begin position="113"/>
        <end position="125"/>
    </location>
</feature>
<proteinExistence type="predicted"/>
<evidence type="ECO:0000313" key="3">
    <source>
        <dbReference type="Proteomes" id="UP000753908"/>
    </source>
</evidence>
<dbReference type="AlphaFoldDB" id="A0A951PME1"/>
<feature type="region of interest" description="Disordered" evidence="1">
    <location>
        <begin position="104"/>
        <end position="138"/>
    </location>
</feature>
<sequence>MSETKTNTQTTTVRKVGWKYLQYQSALILSVGICTLGAGKLQAVTENSVSLNTFENENSASELTEQIPSADKLENPNPETLNGFEDSLVELHYPSKPLPQLMAVPENFNPGLRLPPPEPQPPAPSSQPQTSTEPVTPAVKLESLTTDFRRDSDNFDQRNLFIEETAQFRLANGNRFRIRTGFNSFEQQDVESVTNIPLQVEWEGKIDRVTVTVGGGVDTFDRLPTALNFNARVEVPIAMKVSPSGQLQSGVVISADVEQGPYKSNAETLDNQITAWRFGPSIYWQIDPKTSLYSSLRLGSYNDGNFEQQSFSRLEHKIGQFSIAANVFNWNYTDDVQETSGYFSPSDFLVYNGEVAWEGNVFEDLRCRVAATLGQQRLKGEWDNSNGYQARCTAKLSTNVEADFGYAFSNTRNRDTGESAYNNQSFTGQLRIKF</sequence>
<accession>A0A951PME1</accession>
<reference evidence="2" key="1">
    <citation type="submission" date="2021-05" db="EMBL/GenBank/DDBJ databases">
        <authorList>
            <person name="Pietrasiak N."/>
            <person name="Ward R."/>
            <person name="Stajich J.E."/>
            <person name="Kurbessoian T."/>
        </authorList>
    </citation>
    <scope>NUCLEOTIDE SEQUENCE</scope>
    <source>
        <strain evidence="2">CPER-KK1</strain>
    </source>
</reference>
<organism evidence="2 3">
    <name type="scientific">Symplocastrum torsivum CPER-KK1</name>
    <dbReference type="NCBI Taxonomy" id="450513"/>
    <lineage>
        <taxon>Bacteria</taxon>
        <taxon>Bacillati</taxon>
        <taxon>Cyanobacteriota</taxon>
        <taxon>Cyanophyceae</taxon>
        <taxon>Oscillatoriophycideae</taxon>
        <taxon>Oscillatoriales</taxon>
        <taxon>Microcoleaceae</taxon>
        <taxon>Symplocastrum</taxon>
    </lineage>
</organism>
<reference evidence="2" key="2">
    <citation type="journal article" date="2022" name="Microbiol. Resour. Announc.">
        <title>Metagenome Sequencing to Explore Phylogenomics of Terrestrial Cyanobacteria.</title>
        <authorList>
            <person name="Ward R.D."/>
            <person name="Stajich J.E."/>
            <person name="Johansen J.R."/>
            <person name="Huntemann M."/>
            <person name="Clum A."/>
            <person name="Foster B."/>
            <person name="Foster B."/>
            <person name="Roux S."/>
            <person name="Palaniappan K."/>
            <person name="Varghese N."/>
            <person name="Mukherjee S."/>
            <person name="Reddy T.B.K."/>
            <person name="Daum C."/>
            <person name="Copeland A."/>
            <person name="Chen I.A."/>
            <person name="Ivanova N.N."/>
            <person name="Kyrpides N.C."/>
            <person name="Shapiro N."/>
            <person name="Eloe-Fadrosh E.A."/>
            <person name="Pietrasiak N."/>
        </authorList>
    </citation>
    <scope>NUCLEOTIDE SEQUENCE</scope>
    <source>
        <strain evidence="2">CPER-KK1</strain>
    </source>
</reference>
<gene>
    <name evidence="2" type="ORF">KME25_15500</name>
</gene>
<dbReference type="SUPFAM" id="SSF56935">
    <property type="entry name" value="Porins"/>
    <property type="match status" value="1"/>
</dbReference>